<sequence length="327" mass="35861">MIPPCGGHYSAPNGVILSPGWPGYYKDSLSCEWVIEAEPGRSIKITFDKFQTELGYDFLELHDGPNLLSPLIGSFNGTQVPQFLFSSSNFLYLLFTTDNSRSNVGFKILYESVTVDSYSCLDPGIPVNGIRYGQDFSIGSTVSFGCDSGYRLSHEEPLVCEKNHWWSHSLPTCDAIMSEMLCETASALHLVFGPLAAQFLTREGHLFPDWFGESHPACQSYLRAAQRVIAPPHTGGRSMRFTIFASHSPHSYTHGGVGHASPHRLEQLGGHCSGRSSTQEPGDQTRRLPDDPLYLLVSKFDRRRPLTNTAGGGLSTPNGRSECGPAV</sequence>
<evidence type="ECO:0000259" key="7">
    <source>
        <dbReference type="PROSITE" id="PS01180"/>
    </source>
</evidence>
<feature type="domain" description="Sushi" evidence="8">
    <location>
        <begin position="118"/>
        <end position="175"/>
    </location>
</feature>
<protein>
    <submittedName>
        <fullName evidence="9">CUB and sushi domain-containing protein 3</fullName>
    </submittedName>
</protein>
<evidence type="ECO:0000259" key="8">
    <source>
        <dbReference type="PROSITE" id="PS50923"/>
    </source>
</evidence>
<keyword evidence="10" id="KW-1185">Reference proteome</keyword>
<dbReference type="InterPro" id="IPR051277">
    <property type="entry name" value="SEZ6_CSMD_C4BPB_Regulators"/>
</dbReference>
<dbReference type="PROSITE" id="PS01180">
    <property type="entry name" value="CUB"/>
    <property type="match status" value="1"/>
</dbReference>
<gene>
    <name evidence="9" type="primary">CSMD3_3</name>
    <name evidence="9" type="ORF">N1851_035227</name>
</gene>
<dbReference type="InterPro" id="IPR000859">
    <property type="entry name" value="CUB_dom"/>
</dbReference>
<dbReference type="CDD" id="cd00041">
    <property type="entry name" value="CUB"/>
    <property type="match status" value="1"/>
</dbReference>
<evidence type="ECO:0000256" key="1">
    <source>
        <dbReference type="ARBA" id="ARBA00022659"/>
    </source>
</evidence>
<dbReference type="InterPro" id="IPR035976">
    <property type="entry name" value="Sushi/SCR/CCP_sf"/>
</dbReference>
<evidence type="ECO:0000313" key="10">
    <source>
        <dbReference type="Proteomes" id="UP001174136"/>
    </source>
</evidence>
<evidence type="ECO:0000313" key="9">
    <source>
        <dbReference type="EMBL" id="KAK0130543.1"/>
    </source>
</evidence>
<comment type="caution">
    <text evidence="5">Lacks conserved residue(s) required for the propagation of feature annotation.</text>
</comment>
<feature type="region of interest" description="Disordered" evidence="6">
    <location>
        <begin position="268"/>
        <end position="290"/>
    </location>
</feature>
<dbReference type="InterPro" id="IPR035914">
    <property type="entry name" value="Sperma_CUB_dom_sf"/>
</dbReference>
<organism evidence="9 10">
    <name type="scientific">Merluccius polli</name>
    <name type="common">Benguela hake</name>
    <name type="synonym">Merluccius cadenati</name>
    <dbReference type="NCBI Taxonomy" id="89951"/>
    <lineage>
        <taxon>Eukaryota</taxon>
        <taxon>Metazoa</taxon>
        <taxon>Chordata</taxon>
        <taxon>Craniata</taxon>
        <taxon>Vertebrata</taxon>
        <taxon>Euteleostomi</taxon>
        <taxon>Actinopterygii</taxon>
        <taxon>Neopterygii</taxon>
        <taxon>Teleostei</taxon>
        <taxon>Neoteleostei</taxon>
        <taxon>Acanthomorphata</taxon>
        <taxon>Zeiogadaria</taxon>
        <taxon>Gadariae</taxon>
        <taxon>Gadiformes</taxon>
        <taxon>Gadoidei</taxon>
        <taxon>Merlucciidae</taxon>
        <taxon>Merluccius</taxon>
    </lineage>
</organism>
<keyword evidence="2" id="KW-0732">Signal</keyword>
<name>A0AA47LYY2_MERPO</name>
<evidence type="ECO:0000256" key="4">
    <source>
        <dbReference type="ARBA" id="ARBA00023157"/>
    </source>
</evidence>
<evidence type="ECO:0000256" key="5">
    <source>
        <dbReference type="PROSITE-ProRule" id="PRU00302"/>
    </source>
</evidence>
<dbReference type="PANTHER" id="PTHR45656">
    <property type="entry name" value="PROTEIN CBR-CLEC-78"/>
    <property type="match status" value="1"/>
</dbReference>
<proteinExistence type="predicted"/>
<dbReference type="Pfam" id="PF00084">
    <property type="entry name" value="Sushi"/>
    <property type="match status" value="1"/>
</dbReference>
<dbReference type="SUPFAM" id="SSF49854">
    <property type="entry name" value="Spermadhesin, CUB domain"/>
    <property type="match status" value="1"/>
</dbReference>
<dbReference type="CDD" id="cd00033">
    <property type="entry name" value="CCP"/>
    <property type="match status" value="1"/>
</dbReference>
<feature type="domain" description="CUB" evidence="7">
    <location>
        <begin position="5"/>
        <end position="113"/>
    </location>
</feature>
<keyword evidence="3" id="KW-0677">Repeat</keyword>
<evidence type="ECO:0000256" key="3">
    <source>
        <dbReference type="ARBA" id="ARBA00022737"/>
    </source>
</evidence>
<comment type="caution">
    <text evidence="9">The sequence shown here is derived from an EMBL/GenBank/DDBJ whole genome shotgun (WGS) entry which is preliminary data.</text>
</comment>
<dbReference type="Gene3D" id="2.10.70.10">
    <property type="entry name" value="Complement Module, domain 1"/>
    <property type="match status" value="1"/>
</dbReference>
<dbReference type="FunFam" id="2.10.70.10:FF:000002">
    <property type="entry name" value="CUB and Sushi multiple domains 3"/>
    <property type="match status" value="1"/>
</dbReference>
<dbReference type="PANTHER" id="PTHR45656:SF4">
    <property type="entry name" value="PROTEIN CBR-CLEC-78"/>
    <property type="match status" value="1"/>
</dbReference>
<keyword evidence="4 5" id="KW-1015">Disulfide bond</keyword>
<feature type="region of interest" description="Disordered" evidence="6">
    <location>
        <begin position="305"/>
        <end position="327"/>
    </location>
</feature>
<reference evidence="9" key="1">
    <citation type="journal article" date="2023" name="Front. Mar. Sci.">
        <title>A new Merluccius polli reference genome to investigate the effects of global change in West African waters.</title>
        <authorList>
            <person name="Mateo J.L."/>
            <person name="Blanco-Fernandez C."/>
            <person name="Garcia-Vazquez E."/>
            <person name="Machado-Schiaffino G."/>
        </authorList>
    </citation>
    <scope>NUCLEOTIDE SEQUENCE</scope>
    <source>
        <strain evidence="9">C29</strain>
        <tissue evidence="9">Fin</tissue>
    </source>
</reference>
<evidence type="ECO:0000256" key="2">
    <source>
        <dbReference type="ARBA" id="ARBA00022729"/>
    </source>
</evidence>
<dbReference type="FunFam" id="2.60.120.290:FF:000001">
    <property type="entry name" value="CUB and sushi domain-containing protein 3 isoform X1"/>
    <property type="match status" value="1"/>
</dbReference>
<accession>A0AA47LYY2</accession>
<keyword evidence="1 5" id="KW-0768">Sushi</keyword>
<dbReference type="PROSITE" id="PS50923">
    <property type="entry name" value="SUSHI"/>
    <property type="match status" value="1"/>
</dbReference>
<dbReference type="AlphaFoldDB" id="A0AA47LYY2"/>
<evidence type="ECO:0000256" key="6">
    <source>
        <dbReference type="SAM" id="MobiDB-lite"/>
    </source>
</evidence>
<dbReference type="Gene3D" id="2.60.120.290">
    <property type="entry name" value="Spermadhesin, CUB domain"/>
    <property type="match status" value="1"/>
</dbReference>
<dbReference type="EMBL" id="JAOPHQ010006749">
    <property type="protein sequence ID" value="KAK0130543.1"/>
    <property type="molecule type" value="Genomic_DNA"/>
</dbReference>
<dbReference type="Pfam" id="PF00431">
    <property type="entry name" value="CUB"/>
    <property type="match status" value="1"/>
</dbReference>
<dbReference type="Proteomes" id="UP001174136">
    <property type="component" value="Unassembled WGS sequence"/>
</dbReference>
<dbReference type="InterPro" id="IPR000436">
    <property type="entry name" value="Sushi_SCR_CCP_dom"/>
</dbReference>
<feature type="disulfide bond" evidence="5">
    <location>
        <begin position="146"/>
        <end position="173"/>
    </location>
</feature>
<dbReference type="SUPFAM" id="SSF57535">
    <property type="entry name" value="Complement control module/SCR domain"/>
    <property type="match status" value="1"/>
</dbReference>
<dbReference type="SMART" id="SM00032">
    <property type="entry name" value="CCP"/>
    <property type="match status" value="1"/>
</dbReference>
<dbReference type="SMART" id="SM00042">
    <property type="entry name" value="CUB"/>
    <property type="match status" value="1"/>
</dbReference>